<feature type="DNA-binding region" description="Homeobox" evidence="7">
    <location>
        <begin position="95"/>
        <end position="154"/>
    </location>
</feature>
<name>A0AAW2HD90_9NEOP</name>
<dbReference type="FunFam" id="1.10.10.60:FF:000256">
    <property type="entry name" value="Even-skipped homeobox 1"/>
    <property type="match status" value="1"/>
</dbReference>
<feature type="compositionally biased region" description="Polar residues" evidence="9">
    <location>
        <begin position="280"/>
        <end position="313"/>
    </location>
</feature>
<keyword evidence="3 7" id="KW-0238">DNA-binding</keyword>
<dbReference type="GO" id="GO:0000978">
    <property type="term" value="F:RNA polymerase II cis-regulatory region sequence-specific DNA binding"/>
    <property type="evidence" value="ECO:0007669"/>
    <property type="project" value="TreeGrafter"/>
</dbReference>
<evidence type="ECO:0000256" key="1">
    <source>
        <dbReference type="ARBA" id="ARBA00004123"/>
    </source>
</evidence>
<feature type="compositionally biased region" description="Polar residues" evidence="9">
    <location>
        <begin position="320"/>
        <end position="340"/>
    </location>
</feature>
<proteinExistence type="inferred from homology"/>
<keyword evidence="5 7" id="KW-0539">Nucleus</keyword>
<protein>
    <recommendedName>
        <fullName evidence="10">Homeobox domain-containing protein</fullName>
    </recommendedName>
</protein>
<evidence type="ECO:0000256" key="2">
    <source>
        <dbReference type="ARBA" id="ARBA00022473"/>
    </source>
</evidence>
<dbReference type="PROSITE" id="PS00027">
    <property type="entry name" value="HOMEOBOX_1"/>
    <property type="match status" value="1"/>
</dbReference>
<dbReference type="InterPro" id="IPR009057">
    <property type="entry name" value="Homeodomain-like_sf"/>
</dbReference>
<dbReference type="PANTHER" id="PTHR46294:SF4">
    <property type="entry name" value="SEGMENTATION PROTEIN EVEN-SKIPPED"/>
    <property type="match status" value="1"/>
</dbReference>
<evidence type="ECO:0000256" key="6">
    <source>
        <dbReference type="ARBA" id="ARBA00038449"/>
    </source>
</evidence>
<dbReference type="AlphaFoldDB" id="A0AAW2HD90"/>
<dbReference type="InterPro" id="IPR001356">
    <property type="entry name" value="HD"/>
</dbReference>
<dbReference type="PANTHER" id="PTHR46294">
    <property type="entry name" value="SEGMENTATION PROTEIN EVEN-SKIPPED"/>
    <property type="match status" value="1"/>
</dbReference>
<dbReference type="Gene3D" id="1.10.10.60">
    <property type="entry name" value="Homeodomain-like"/>
    <property type="match status" value="1"/>
</dbReference>
<evidence type="ECO:0000256" key="3">
    <source>
        <dbReference type="ARBA" id="ARBA00023125"/>
    </source>
</evidence>
<dbReference type="EMBL" id="JARGDH010000005">
    <property type="protein sequence ID" value="KAL0267705.1"/>
    <property type="molecule type" value="Genomic_DNA"/>
</dbReference>
<dbReference type="Pfam" id="PF00046">
    <property type="entry name" value="Homeodomain"/>
    <property type="match status" value="1"/>
</dbReference>
<evidence type="ECO:0000256" key="5">
    <source>
        <dbReference type="ARBA" id="ARBA00023242"/>
    </source>
</evidence>
<keyword evidence="4 7" id="KW-0371">Homeobox</keyword>
<keyword evidence="2" id="KW-0217">Developmental protein</keyword>
<dbReference type="SUPFAM" id="SSF46689">
    <property type="entry name" value="Homeodomain-like"/>
    <property type="match status" value="1"/>
</dbReference>
<dbReference type="GO" id="GO:0005634">
    <property type="term" value="C:nucleus"/>
    <property type="evidence" value="ECO:0007669"/>
    <property type="project" value="UniProtKB-SubCell"/>
</dbReference>
<evidence type="ECO:0000256" key="7">
    <source>
        <dbReference type="PROSITE-ProRule" id="PRU00108"/>
    </source>
</evidence>
<dbReference type="SMART" id="SM00389">
    <property type="entry name" value="HOX"/>
    <property type="match status" value="1"/>
</dbReference>
<dbReference type="InterPro" id="IPR017970">
    <property type="entry name" value="Homeobox_CS"/>
</dbReference>
<dbReference type="PROSITE" id="PS50071">
    <property type="entry name" value="HOMEOBOX_2"/>
    <property type="match status" value="1"/>
</dbReference>
<comment type="subcellular location">
    <subcellularLocation>
        <location evidence="1 7 8">Nucleus</location>
    </subcellularLocation>
</comment>
<dbReference type="InterPro" id="IPR020479">
    <property type="entry name" value="HD_metazoa"/>
</dbReference>
<comment type="similarity">
    <text evidence="6">Belongs to the even-skipped homeobox family.</text>
</comment>
<evidence type="ECO:0000313" key="11">
    <source>
        <dbReference type="EMBL" id="KAL0267705.1"/>
    </source>
</evidence>
<comment type="caution">
    <text evidence="11">The sequence shown here is derived from an EMBL/GenBank/DDBJ whole genome shotgun (WGS) entry which is preliminary data.</text>
</comment>
<gene>
    <name evidence="11" type="ORF">PYX00_009898</name>
</gene>
<evidence type="ECO:0000256" key="4">
    <source>
        <dbReference type="ARBA" id="ARBA00023155"/>
    </source>
</evidence>
<dbReference type="InterPro" id="IPR052002">
    <property type="entry name" value="Even-skipped_HD"/>
</dbReference>
<organism evidence="11">
    <name type="scientific">Menopon gallinae</name>
    <name type="common">poultry shaft louse</name>
    <dbReference type="NCBI Taxonomy" id="328185"/>
    <lineage>
        <taxon>Eukaryota</taxon>
        <taxon>Metazoa</taxon>
        <taxon>Ecdysozoa</taxon>
        <taxon>Arthropoda</taxon>
        <taxon>Hexapoda</taxon>
        <taxon>Insecta</taxon>
        <taxon>Pterygota</taxon>
        <taxon>Neoptera</taxon>
        <taxon>Paraneoptera</taxon>
        <taxon>Psocodea</taxon>
        <taxon>Troctomorpha</taxon>
        <taxon>Phthiraptera</taxon>
        <taxon>Amblycera</taxon>
        <taxon>Menoponidae</taxon>
        <taxon>Menopon</taxon>
    </lineage>
</organism>
<reference evidence="11" key="1">
    <citation type="journal article" date="2024" name="Gigascience">
        <title>Chromosome-level genome of the poultry shaft louse Menopon gallinae provides insight into the host-switching and adaptive evolution of parasitic lice.</title>
        <authorList>
            <person name="Xu Y."/>
            <person name="Ma L."/>
            <person name="Liu S."/>
            <person name="Liang Y."/>
            <person name="Liu Q."/>
            <person name="He Z."/>
            <person name="Tian L."/>
            <person name="Duan Y."/>
            <person name="Cai W."/>
            <person name="Li H."/>
            <person name="Song F."/>
        </authorList>
    </citation>
    <scope>NUCLEOTIDE SEQUENCE</scope>
    <source>
        <strain evidence="11">Cailab_2023a</strain>
    </source>
</reference>
<dbReference type="GO" id="GO:0000981">
    <property type="term" value="F:DNA-binding transcription factor activity, RNA polymerase II-specific"/>
    <property type="evidence" value="ECO:0007669"/>
    <property type="project" value="InterPro"/>
</dbReference>
<feature type="region of interest" description="Disordered" evidence="9">
    <location>
        <begin position="274"/>
        <end position="340"/>
    </location>
</feature>
<evidence type="ECO:0000256" key="9">
    <source>
        <dbReference type="SAM" id="MobiDB-lite"/>
    </source>
</evidence>
<sequence>MSMGSFPKAEEARDGVARGQYMNFPGFRDFTGSATSSGTVVVDVLPPLYTQADLLAHGRDKILDSPDEDRESPILEKNPKIDALKDSSLVNDQNIRRYRTAFSREQLARLEKEFFKENYVSRPRRCELAAQLNLPESTIKVWFQNRRMKDKRQRMAVAWPYAVYTDPAFAASILQAAANAGGLPGIASAIAAAYSHPYGYYGHPALQRISPYPSTMLPQPGLPPFHGSVLGGHMGNTSSAGLLNNAPNLIGSPSSLNPPSGIIPPTASAGLVPRPFPISIPNTTLQSETSPHSNHSTSPVSSQNYFTANSTLPSGRVKRSNTPSSENSTGSVSPLNTTGSDCETGGSCRCGIINCIAGTEHRGHDLPGMYVNPPSPQSKVEGLTGVYTPTATSVPPSTLLIPMNNNNSLHNKNKDVTVINETPAPKLFKPYKSDVVERA</sequence>
<dbReference type="CDD" id="cd00086">
    <property type="entry name" value="homeodomain"/>
    <property type="match status" value="1"/>
</dbReference>
<evidence type="ECO:0000256" key="8">
    <source>
        <dbReference type="RuleBase" id="RU000682"/>
    </source>
</evidence>
<feature type="domain" description="Homeobox" evidence="10">
    <location>
        <begin position="93"/>
        <end position="153"/>
    </location>
</feature>
<accession>A0AAW2HD90</accession>
<evidence type="ECO:0000259" key="10">
    <source>
        <dbReference type="PROSITE" id="PS50071"/>
    </source>
</evidence>
<dbReference type="PRINTS" id="PR00024">
    <property type="entry name" value="HOMEOBOX"/>
</dbReference>